<dbReference type="GO" id="GO:0012505">
    <property type="term" value="C:endomembrane system"/>
    <property type="evidence" value="ECO:0007669"/>
    <property type="project" value="UniProtKB-SubCell"/>
</dbReference>
<dbReference type="RefSeq" id="WP_073003016.1">
    <property type="nucleotide sequence ID" value="NZ_FQUM01000009.1"/>
</dbReference>
<keyword evidence="3 5" id="KW-1133">Transmembrane helix</keyword>
<proteinExistence type="predicted"/>
<keyword evidence="6" id="KW-0808">Transferase</keyword>
<organism evidence="6 7">
    <name type="scientific">Mariniphaga anaerophila</name>
    <dbReference type="NCBI Taxonomy" id="1484053"/>
    <lineage>
        <taxon>Bacteria</taxon>
        <taxon>Pseudomonadati</taxon>
        <taxon>Bacteroidota</taxon>
        <taxon>Bacteroidia</taxon>
        <taxon>Marinilabiliales</taxon>
        <taxon>Prolixibacteraceae</taxon>
        <taxon>Mariniphaga</taxon>
    </lineage>
</organism>
<evidence type="ECO:0000256" key="4">
    <source>
        <dbReference type="ARBA" id="ARBA00023136"/>
    </source>
</evidence>
<dbReference type="STRING" id="1484053.SAMN05444274_10945"/>
<protein>
    <submittedName>
        <fullName evidence="6">Protein-S-isoprenylcysteine O-methyltransferase Ste14</fullName>
    </submittedName>
</protein>
<keyword evidence="2 5" id="KW-0812">Transmembrane</keyword>
<evidence type="ECO:0000256" key="3">
    <source>
        <dbReference type="ARBA" id="ARBA00022989"/>
    </source>
</evidence>
<dbReference type="GO" id="GO:0008168">
    <property type="term" value="F:methyltransferase activity"/>
    <property type="evidence" value="ECO:0007669"/>
    <property type="project" value="UniProtKB-KW"/>
</dbReference>
<reference evidence="7" key="1">
    <citation type="submission" date="2016-11" db="EMBL/GenBank/DDBJ databases">
        <authorList>
            <person name="Varghese N."/>
            <person name="Submissions S."/>
        </authorList>
    </citation>
    <scope>NUCLEOTIDE SEQUENCE [LARGE SCALE GENOMIC DNA]</scope>
    <source>
        <strain evidence="7">DSM 26910</strain>
    </source>
</reference>
<dbReference type="GO" id="GO:0032259">
    <property type="term" value="P:methylation"/>
    <property type="evidence" value="ECO:0007669"/>
    <property type="project" value="UniProtKB-KW"/>
</dbReference>
<evidence type="ECO:0000256" key="5">
    <source>
        <dbReference type="SAM" id="Phobius"/>
    </source>
</evidence>
<dbReference type="PANTHER" id="PTHR12714:SF9">
    <property type="entry name" value="PROTEIN-S-ISOPRENYLCYSTEINE O-METHYLTRANSFERASE"/>
    <property type="match status" value="1"/>
</dbReference>
<feature type="transmembrane region" description="Helical" evidence="5">
    <location>
        <begin position="6"/>
        <end position="25"/>
    </location>
</feature>
<feature type="transmembrane region" description="Helical" evidence="5">
    <location>
        <begin position="87"/>
        <end position="110"/>
    </location>
</feature>
<keyword evidence="7" id="KW-1185">Reference proteome</keyword>
<dbReference type="Proteomes" id="UP000184164">
    <property type="component" value="Unassembled WGS sequence"/>
</dbReference>
<dbReference type="PANTHER" id="PTHR12714">
    <property type="entry name" value="PROTEIN-S ISOPRENYLCYSTEINE O-METHYLTRANSFERASE"/>
    <property type="match status" value="1"/>
</dbReference>
<name>A0A1M5EHZ7_9BACT</name>
<dbReference type="Pfam" id="PF04191">
    <property type="entry name" value="PEMT"/>
    <property type="match status" value="1"/>
</dbReference>
<accession>A0A1M5EHZ7</accession>
<dbReference type="InterPro" id="IPR007318">
    <property type="entry name" value="Phopholipid_MeTrfase"/>
</dbReference>
<feature type="transmembrane region" description="Helical" evidence="5">
    <location>
        <begin position="145"/>
        <end position="174"/>
    </location>
</feature>
<keyword evidence="4 5" id="KW-0472">Membrane</keyword>
<evidence type="ECO:0000256" key="2">
    <source>
        <dbReference type="ARBA" id="ARBA00022692"/>
    </source>
</evidence>
<dbReference type="OrthoDB" id="9782395at2"/>
<dbReference type="Gene3D" id="1.20.120.1630">
    <property type="match status" value="1"/>
</dbReference>
<dbReference type="EMBL" id="FQUM01000009">
    <property type="protein sequence ID" value="SHF78869.1"/>
    <property type="molecule type" value="Genomic_DNA"/>
</dbReference>
<sequence length="200" mass="23454">MDILSIFPFLSFLYLIASVASRVVLLRKKGVVISAQNKKEQLKLLLLYPVFALLFLIWLTELTKPLFQFSWSVLPEFLTKIQMKHNILNNIGVTLIITALVLWSFTLVHFRHSLRFGLSNNNQGQLITKGVFSFSRNPFFLSIDLYFAGLALFFPSIFFLVMALLTLVSIHFFILKEEKFLEKYYGKTYLDYKKKVRRYF</sequence>
<evidence type="ECO:0000256" key="1">
    <source>
        <dbReference type="ARBA" id="ARBA00004127"/>
    </source>
</evidence>
<evidence type="ECO:0000313" key="7">
    <source>
        <dbReference type="Proteomes" id="UP000184164"/>
    </source>
</evidence>
<evidence type="ECO:0000313" key="6">
    <source>
        <dbReference type="EMBL" id="SHF78869.1"/>
    </source>
</evidence>
<dbReference type="AlphaFoldDB" id="A0A1M5EHZ7"/>
<gene>
    <name evidence="6" type="ORF">SAMN05444274_10945</name>
</gene>
<keyword evidence="6" id="KW-0489">Methyltransferase</keyword>
<comment type="subcellular location">
    <subcellularLocation>
        <location evidence="1">Endomembrane system</location>
        <topology evidence="1">Multi-pass membrane protein</topology>
    </subcellularLocation>
</comment>